<keyword evidence="2" id="KW-0472">Membrane</keyword>
<dbReference type="EMBL" id="JAGIOB010000001">
    <property type="protein sequence ID" value="MBP2417748.1"/>
    <property type="molecule type" value="Genomic_DNA"/>
</dbReference>
<name>A0ABS4ZC56_9ACTN</name>
<evidence type="ECO:0000256" key="1">
    <source>
        <dbReference type="SAM" id="Coils"/>
    </source>
</evidence>
<evidence type="ECO:0000313" key="3">
    <source>
        <dbReference type="EMBL" id="MBP2417748.1"/>
    </source>
</evidence>
<keyword evidence="2" id="KW-1133">Transmembrane helix</keyword>
<dbReference type="RefSeq" id="WP_210056658.1">
    <property type="nucleotide sequence ID" value="NZ_BAAAMH010000010.1"/>
</dbReference>
<feature type="transmembrane region" description="Helical" evidence="2">
    <location>
        <begin position="47"/>
        <end position="66"/>
    </location>
</feature>
<organism evidence="3 4">
    <name type="scientific">Microlunatus capsulatus</name>
    <dbReference type="NCBI Taxonomy" id="99117"/>
    <lineage>
        <taxon>Bacteria</taxon>
        <taxon>Bacillati</taxon>
        <taxon>Actinomycetota</taxon>
        <taxon>Actinomycetes</taxon>
        <taxon>Propionibacteriales</taxon>
        <taxon>Propionibacteriaceae</taxon>
        <taxon>Microlunatus</taxon>
    </lineage>
</organism>
<reference evidence="3 4" key="1">
    <citation type="submission" date="2021-03" db="EMBL/GenBank/DDBJ databases">
        <title>Sequencing the genomes of 1000 actinobacteria strains.</title>
        <authorList>
            <person name="Klenk H.-P."/>
        </authorList>
    </citation>
    <scope>NUCLEOTIDE SEQUENCE [LARGE SCALE GENOMIC DNA]</scope>
    <source>
        <strain evidence="3 4">DSM 12936</strain>
    </source>
</reference>
<feature type="coiled-coil region" evidence="1">
    <location>
        <begin position="154"/>
        <end position="181"/>
    </location>
</feature>
<gene>
    <name evidence="3" type="ORF">JOF54_002670</name>
</gene>
<protein>
    <submittedName>
        <fullName evidence="3">Chromosome segregation ATPase</fullName>
    </submittedName>
</protein>
<dbReference type="Proteomes" id="UP000758168">
    <property type="component" value="Unassembled WGS sequence"/>
</dbReference>
<feature type="transmembrane region" description="Helical" evidence="2">
    <location>
        <begin position="20"/>
        <end position="41"/>
    </location>
</feature>
<keyword evidence="4" id="KW-1185">Reference proteome</keyword>
<accession>A0ABS4ZC56</accession>
<proteinExistence type="predicted"/>
<keyword evidence="2" id="KW-0812">Transmembrane</keyword>
<evidence type="ECO:0000313" key="4">
    <source>
        <dbReference type="Proteomes" id="UP000758168"/>
    </source>
</evidence>
<comment type="caution">
    <text evidence="3">The sequence shown here is derived from an EMBL/GenBank/DDBJ whole genome shotgun (WGS) entry which is preliminary data.</text>
</comment>
<keyword evidence="1" id="KW-0175">Coiled coil</keyword>
<sequence length="227" mass="24910">MTSVRASASRSAPTAGLRRASEVVLVAGTVIAVAAAFGPLWATRVGVAVAVAAAVVACVCAWRELFNAERRHARTLLQTTQQHGAQLSEERRHNAEVVDTLTDRARETVAVVDGQRVTIAGLRHEVFSLEGDRTSLRTAVADRDRTITSLRTTVQKQEVRIVGLETRVSELEAELDEDGAQVHQIPQRPQDELDALTEREDSLVLDLRTLETIRGVLPNYEADRRFA</sequence>
<dbReference type="Gene3D" id="1.10.287.1490">
    <property type="match status" value="1"/>
</dbReference>
<evidence type="ECO:0000256" key="2">
    <source>
        <dbReference type="SAM" id="Phobius"/>
    </source>
</evidence>